<dbReference type="EMBL" id="CP023483">
    <property type="protein sequence ID" value="ATF25463.1"/>
    <property type="molecule type" value="Genomic_DNA"/>
</dbReference>
<dbReference type="InterPro" id="IPR051556">
    <property type="entry name" value="N-term/lysine_N-AcTrnsfr"/>
</dbReference>
<keyword evidence="5" id="KW-1185">Reference proteome</keyword>
<dbReference type="Gene3D" id="3.40.630.30">
    <property type="match status" value="1"/>
</dbReference>
<evidence type="ECO:0000313" key="4">
    <source>
        <dbReference type="EMBL" id="ATF25463.1"/>
    </source>
</evidence>
<name>A0A1D2LWG5_BROTH</name>
<dbReference type="PROSITE" id="PS51186">
    <property type="entry name" value="GNAT"/>
    <property type="match status" value="1"/>
</dbReference>
<dbReference type="CDD" id="cd04301">
    <property type="entry name" value="NAT_SF"/>
    <property type="match status" value="1"/>
</dbReference>
<dbReference type="Proteomes" id="UP000243591">
    <property type="component" value="Chromosome"/>
</dbReference>
<dbReference type="InterPro" id="IPR016181">
    <property type="entry name" value="Acyl_CoA_acyltransferase"/>
</dbReference>
<dbReference type="InterPro" id="IPR000182">
    <property type="entry name" value="GNAT_dom"/>
</dbReference>
<reference evidence="4 5" key="1">
    <citation type="submission" date="2017-09" db="EMBL/GenBank/DDBJ databases">
        <title>Complete Genome Sequences of Two Strains of the Meat Spoilage Bacterium Brochothrix thermosphacta Isolated from Ground Chicken.</title>
        <authorList>
            <person name="Paoli G.C."/>
            <person name="Wijey C."/>
            <person name="Chen C.-Y."/>
            <person name="Nguyen L."/>
            <person name="Yan X."/>
            <person name="Irwin P.L."/>
        </authorList>
    </citation>
    <scope>NUCLEOTIDE SEQUENCE [LARGE SCALE GENOMIC DNA]</scope>
    <source>
        <strain evidence="4 5">BI</strain>
    </source>
</reference>
<dbReference type="PANTHER" id="PTHR42919">
    <property type="entry name" value="N-ALPHA-ACETYLTRANSFERASE"/>
    <property type="match status" value="1"/>
</dbReference>
<proteinExistence type="predicted"/>
<dbReference type="Pfam" id="PF00583">
    <property type="entry name" value="Acetyltransf_1"/>
    <property type="match status" value="1"/>
</dbReference>
<keyword evidence="1 4" id="KW-0808">Transferase</keyword>
<sequence length="172" mass="19826">MGFIKKVTLSDVDSLQRISIKTFSDTFEKDNSPEDMQNYLSTAYSLSKLSNELENPNSQFYFIYCEETIAGYLKLNIADAQTENIDTEGLEIERIYIDTLYKRKGLGNKLLEKSISIASSLNKKSIWLGVWEHNAPAITFYNTMGFRKVGKHSFFMGEDEQIDFIMKKELNQ</sequence>
<protein>
    <submittedName>
        <fullName evidence="4">N-acetyltransferase</fullName>
    </submittedName>
</protein>
<dbReference type="OrthoDB" id="7205533at2"/>
<dbReference type="PANTHER" id="PTHR42919:SF8">
    <property type="entry name" value="N-ALPHA-ACETYLTRANSFERASE 50"/>
    <property type="match status" value="1"/>
</dbReference>
<evidence type="ECO:0000256" key="1">
    <source>
        <dbReference type="ARBA" id="ARBA00022679"/>
    </source>
</evidence>
<accession>A0A1D2LWG5</accession>
<dbReference type="RefSeq" id="WP_069125700.1">
    <property type="nucleotide sequence ID" value="NZ_CP016841.1"/>
</dbReference>
<organism evidence="4 5">
    <name type="scientific">Brochothrix thermosphacta</name>
    <name type="common">Microbacterium thermosphactum</name>
    <dbReference type="NCBI Taxonomy" id="2756"/>
    <lineage>
        <taxon>Bacteria</taxon>
        <taxon>Bacillati</taxon>
        <taxon>Bacillota</taxon>
        <taxon>Bacilli</taxon>
        <taxon>Bacillales</taxon>
        <taxon>Listeriaceae</taxon>
        <taxon>Brochothrix</taxon>
    </lineage>
</organism>
<evidence type="ECO:0000313" key="5">
    <source>
        <dbReference type="Proteomes" id="UP000243591"/>
    </source>
</evidence>
<dbReference type="KEGG" id="bths:CNY62_03080"/>
<feature type="domain" description="N-acetyltransferase" evidence="3">
    <location>
        <begin position="2"/>
        <end position="171"/>
    </location>
</feature>
<evidence type="ECO:0000256" key="2">
    <source>
        <dbReference type="ARBA" id="ARBA00023315"/>
    </source>
</evidence>
<evidence type="ECO:0000259" key="3">
    <source>
        <dbReference type="PROSITE" id="PS51186"/>
    </source>
</evidence>
<dbReference type="STRING" id="2756.BFR44_00800"/>
<dbReference type="GO" id="GO:0016747">
    <property type="term" value="F:acyltransferase activity, transferring groups other than amino-acyl groups"/>
    <property type="evidence" value="ECO:0007669"/>
    <property type="project" value="InterPro"/>
</dbReference>
<gene>
    <name evidence="4" type="ORF">CNY62_03080</name>
</gene>
<dbReference type="SUPFAM" id="SSF55729">
    <property type="entry name" value="Acyl-CoA N-acyltransferases (Nat)"/>
    <property type="match status" value="1"/>
</dbReference>
<dbReference type="AlphaFoldDB" id="A0A1D2LWG5"/>
<keyword evidence="2" id="KW-0012">Acyltransferase</keyword>